<evidence type="ECO:0008006" key="3">
    <source>
        <dbReference type="Google" id="ProtNLM"/>
    </source>
</evidence>
<keyword evidence="2" id="KW-1185">Reference proteome</keyword>
<dbReference type="Gene3D" id="3.30.750.24">
    <property type="entry name" value="STAS domain"/>
    <property type="match status" value="1"/>
</dbReference>
<dbReference type="Gene3D" id="3.30.450.20">
    <property type="entry name" value="PAS domain"/>
    <property type="match status" value="1"/>
</dbReference>
<name>U6SLR9_9BACI</name>
<sequence>MLVFNVITQTETLAVLNSIGENIFIADNDFQLVWMNNSAHKLIEELKDDIQISNPHDVLGKNLSIFHRNFNHQQHILTHHLPYQTKIKLFGKYSALLKVTRLKNEKNEEVGYILTWDDVTAAEEENERQMSLLEQLSTPILPMAVDDSLLVPLIGTYDSKRFDLLQQKLLNECAKLGIEYVVFDFSAMIVEDHDLVVNQIATISETVSLIGAEPIYVGFQIPLIKNLVAQKVKPEAKIYGSFKQASTYLLKKTGYLSS</sequence>
<comment type="caution">
    <text evidence="1">The sequence shown here is derived from an EMBL/GenBank/DDBJ whole genome shotgun (WGS) entry which is preliminary data.</text>
</comment>
<evidence type="ECO:0000313" key="2">
    <source>
        <dbReference type="Proteomes" id="UP000017170"/>
    </source>
</evidence>
<evidence type="ECO:0000313" key="1">
    <source>
        <dbReference type="EMBL" id="ERN51586.1"/>
    </source>
</evidence>
<reference evidence="1 2" key="1">
    <citation type="journal article" date="2013" name="Genome Announc.">
        <title>Genome Sequence of the Extreme Obligate Alkaliphile Bacillus marmarensis Strain DSM 21297.</title>
        <authorList>
            <person name="Wernick D.G."/>
            <person name="Choi K.Y."/>
            <person name="Tat C.A."/>
            <person name="Lafontaine Rivera J.G."/>
            <person name="Liao J.C."/>
        </authorList>
    </citation>
    <scope>NUCLEOTIDE SEQUENCE [LARGE SCALE GENOMIC DNA]</scope>
    <source>
        <strain evidence="1 2">DSM 21297</strain>
    </source>
</reference>
<dbReference type="RefSeq" id="WP_022629547.1">
    <property type="nucleotide sequence ID" value="NZ_ATAE01000050.1"/>
</dbReference>
<dbReference type="PATRIC" id="fig|1188261.3.peg.3523"/>
<protein>
    <recommendedName>
        <fullName evidence="3">Anti-anti-sigma regulatory factor (Antagonist of anti-sigma factor)</fullName>
    </recommendedName>
</protein>
<dbReference type="InterPro" id="IPR036513">
    <property type="entry name" value="STAS_dom_sf"/>
</dbReference>
<accession>U6SLR9</accession>
<gene>
    <name evidence="1" type="ORF">A33I_19835</name>
</gene>
<dbReference type="AlphaFoldDB" id="U6SLR9"/>
<dbReference type="InterPro" id="IPR051932">
    <property type="entry name" value="Bact_StressResp_Reg"/>
</dbReference>
<dbReference type="CDD" id="cd07041">
    <property type="entry name" value="STAS_RsbR_RsbS_like"/>
    <property type="match status" value="1"/>
</dbReference>
<proteinExistence type="predicted"/>
<dbReference type="EMBL" id="ATAE01000050">
    <property type="protein sequence ID" value="ERN51586.1"/>
    <property type="molecule type" value="Genomic_DNA"/>
</dbReference>
<organism evidence="1 2">
    <name type="scientific">Alkalihalophilus marmarensis DSM 21297</name>
    <dbReference type="NCBI Taxonomy" id="1188261"/>
    <lineage>
        <taxon>Bacteria</taxon>
        <taxon>Bacillati</taxon>
        <taxon>Bacillota</taxon>
        <taxon>Bacilli</taxon>
        <taxon>Bacillales</taxon>
        <taxon>Bacillaceae</taxon>
        <taxon>Alkalihalophilus</taxon>
    </lineage>
</organism>
<dbReference type="Proteomes" id="UP000017170">
    <property type="component" value="Unassembled WGS sequence"/>
</dbReference>
<dbReference type="PANTHER" id="PTHR33745">
    <property type="entry name" value="RSBT ANTAGONIST PROTEIN RSBS-RELATED"/>
    <property type="match status" value="1"/>
</dbReference>